<evidence type="ECO:0000256" key="2">
    <source>
        <dbReference type="SAM" id="MobiDB-lite"/>
    </source>
</evidence>
<feature type="region of interest" description="Disordered" evidence="2">
    <location>
        <begin position="646"/>
        <end position="696"/>
    </location>
</feature>
<evidence type="ECO:0000256" key="1">
    <source>
        <dbReference type="SAM" id="Coils"/>
    </source>
</evidence>
<feature type="region of interest" description="Disordered" evidence="2">
    <location>
        <begin position="880"/>
        <end position="1003"/>
    </location>
</feature>
<dbReference type="InterPro" id="IPR024138">
    <property type="entry name" value="Pericentriolar_Pcm1"/>
</dbReference>
<evidence type="ECO:0000259" key="3">
    <source>
        <dbReference type="Pfam" id="PF15717"/>
    </source>
</evidence>
<feature type="compositionally biased region" description="Polar residues" evidence="2">
    <location>
        <begin position="1288"/>
        <end position="1305"/>
    </location>
</feature>
<dbReference type="GO" id="GO:1905515">
    <property type="term" value="P:non-motile cilium assembly"/>
    <property type="evidence" value="ECO:0007669"/>
    <property type="project" value="TreeGrafter"/>
</dbReference>
<feature type="region of interest" description="Disordered" evidence="2">
    <location>
        <begin position="61"/>
        <end position="81"/>
    </location>
</feature>
<feature type="region of interest" description="Disordered" evidence="2">
    <location>
        <begin position="1208"/>
        <end position="1356"/>
    </location>
</feature>
<dbReference type="OrthoDB" id="2125770at2759"/>
<feature type="region of interest" description="Disordered" evidence="2">
    <location>
        <begin position="1720"/>
        <end position="1899"/>
    </location>
</feature>
<name>A0A9D3PLE7_MEGAT</name>
<feature type="coiled-coil region" evidence="1">
    <location>
        <begin position="766"/>
        <end position="803"/>
    </location>
</feature>
<feature type="compositionally biased region" description="Polar residues" evidence="2">
    <location>
        <begin position="465"/>
        <end position="479"/>
    </location>
</feature>
<feature type="region of interest" description="Disordered" evidence="2">
    <location>
        <begin position="1989"/>
        <end position="2031"/>
    </location>
</feature>
<keyword evidence="5" id="KW-1185">Reference proteome</keyword>
<feature type="region of interest" description="Disordered" evidence="2">
    <location>
        <begin position="1929"/>
        <end position="1965"/>
    </location>
</feature>
<proteinExistence type="predicted"/>
<protein>
    <recommendedName>
        <fullName evidence="3">Pericentriolar material 1 protein C-terminal domain-containing protein</fullName>
    </recommendedName>
</protein>
<dbReference type="EMBL" id="JAFDVH010000017">
    <property type="protein sequence ID" value="KAG7461838.1"/>
    <property type="molecule type" value="Genomic_DNA"/>
</dbReference>
<feature type="compositionally biased region" description="Polar residues" evidence="2">
    <location>
        <begin position="592"/>
        <end position="614"/>
    </location>
</feature>
<reference evidence="4" key="1">
    <citation type="submission" date="2021-01" db="EMBL/GenBank/DDBJ databases">
        <authorList>
            <person name="Zahm M."/>
            <person name="Roques C."/>
            <person name="Cabau C."/>
            <person name="Klopp C."/>
            <person name="Donnadieu C."/>
            <person name="Jouanno E."/>
            <person name="Lampietro C."/>
            <person name="Louis A."/>
            <person name="Herpin A."/>
            <person name="Echchiki A."/>
            <person name="Berthelot C."/>
            <person name="Parey E."/>
            <person name="Roest-Crollius H."/>
            <person name="Braasch I."/>
            <person name="Postlethwait J."/>
            <person name="Bobe J."/>
            <person name="Montfort J."/>
            <person name="Bouchez O."/>
            <person name="Begum T."/>
            <person name="Mejri S."/>
            <person name="Adams A."/>
            <person name="Chen W.-J."/>
            <person name="Guiguen Y."/>
        </authorList>
    </citation>
    <scope>NUCLEOTIDE SEQUENCE</scope>
    <source>
        <strain evidence="4">YG-15Mar2019-1</strain>
        <tissue evidence="4">Brain</tissue>
    </source>
</reference>
<dbReference type="PANTHER" id="PTHR14164">
    <property type="entry name" value="PERICENTRIOLAR MATERIAL 1-RELATED"/>
    <property type="match status" value="1"/>
</dbReference>
<dbReference type="GO" id="GO:0036064">
    <property type="term" value="C:ciliary basal body"/>
    <property type="evidence" value="ECO:0007669"/>
    <property type="project" value="TreeGrafter"/>
</dbReference>
<feature type="compositionally biased region" description="Basic and acidic residues" evidence="2">
    <location>
        <begin position="1339"/>
        <end position="1356"/>
    </location>
</feature>
<feature type="compositionally biased region" description="Basic residues" evidence="2">
    <location>
        <begin position="1313"/>
        <end position="1327"/>
    </location>
</feature>
<feature type="region of interest" description="Disordered" evidence="2">
    <location>
        <begin position="394"/>
        <end position="434"/>
    </location>
</feature>
<feature type="compositionally biased region" description="Acidic residues" evidence="2">
    <location>
        <begin position="564"/>
        <end position="586"/>
    </location>
</feature>
<accession>A0A9D3PLE7</accession>
<feature type="region of interest" description="Disordered" evidence="2">
    <location>
        <begin position="562"/>
        <end position="621"/>
    </location>
</feature>
<feature type="region of interest" description="Disordered" evidence="2">
    <location>
        <begin position="1106"/>
        <end position="1125"/>
    </location>
</feature>
<dbReference type="GO" id="GO:0071539">
    <property type="term" value="P:protein localization to centrosome"/>
    <property type="evidence" value="ECO:0007669"/>
    <property type="project" value="InterPro"/>
</dbReference>
<dbReference type="InterPro" id="IPR031446">
    <property type="entry name" value="PCM1_C"/>
</dbReference>
<comment type="caution">
    <text evidence="4">The sequence shown here is derived from an EMBL/GenBank/DDBJ whole genome shotgun (WGS) entry which is preliminary data.</text>
</comment>
<feature type="region of interest" description="Disordered" evidence="2">
    <location>
        <begin position="465"/>
        <end position="524"/>
    </location>
</feature>
<feature type="compositionally biased region" description="Polar residues" evidence="2">
    <location>
        <begin position="1932"/>
        <end position="1942"/>
    </location>
</feature>
<feature type="compositionally biased region" description="Low complexity" evidence="2">
    <location>
        <begin position="1106"/>
        <end position="1116"/>
    </location>
</feature>
<feature type="compositionally biased region" description="Acidic residues" evidence="2">
    <location>
        <begin position="662"/>
        <end position="671"/>
    </location>
</feature>
<feature type="region of interest" description="Disordered" evidence="2">
    <location>
        <begin position="1166"/>
        <end position="1190"/>
    </location>
</feature>
<organism evidence="4 5">
    <name type="scientific">Megalops atlanticus</name>
    <name type="common">Tarpon</name>
    <name type="synonym">Clupea gigantea</name>
    <dbReference type="NCBI Taxonomy" id="7932"/>
    <lineage>
        <taxon>Eukaryota</taxon>
        <taxon>Metazoa</taxon>
        <taxon>Chordata</taxon>
        <taxon>Craniata</taxon>
        <taxon>Vertebrata</taxon>
        <taxon>Euteleostomi</taxon>
        <taxon>Actinopterygii</taxon>
        <taxon>Neopterygii</taxon>
        <taxon>Teleostei</taxon>
        <taxon>Elopiformes</taxon>
        <taxon>Megalopidae</taxon>
        <taxon>Megalops</taxon>
    </lineage>
</organism>
<feature type="region of interest" description="Disordered" evidence="2">
    <location>
        <begin position="727"/>
        <end position="757"/>
    </location>
</feature>
<keyword evidence="1" id="KW-0175">Coiled coil</keyword>
<evidence type="ECO:0000313" key="5">
    <source>
        <dbReference type="Proteomes" id="UP001046870"/>
    </source>
</evidence>
<feature type="compositionally biased region" description="Basic and acidic residues" evidence="2">
    <location>
        <begin position="1858"/>
        <end position="1879"/>
    </location>
</feature>
<feature type="compositionally biased region" description="Polar residues" evidence="2">
    <location>
        <begin position="1253"/>
        <end position="1262"/>
    </location>
</feature>
<dbReference type="GO" id="GO:0034454">
    <property type="term" value="P:microtubule anchoring at centrosome"/>
    <property type="evidence" value="ECO:0007669"/>
    <property type="project" value="InterPro"/>
</dbReference>
<feature type="domain" description="Pericentriolar material 1 protein C-terminal" evidence="3">
    <location>
        <begin position="1401"/>
        <end position="2001"/>
    </location>
</feature>
<feature type="compositionally biased region" description="Acidic residues" evidence="2">
    <location>
        <begin position="1843"/>
        <end position="1857"/>
    </location>
</feature>
<feature type="compositionally biased region" description="Basic and acidic residues" evidence="2">
    <location>
        <begin position="648"/>
        <end position="661"/>
    </location>
</feature>
<feature type="compositionally biased region" description="Polar residues" evidence="2">
    <location>
        <begin position="1801"/>
        <end position="1810"/>
    </location>
</feature>
<dbReference type="PANTHER" id="PTHR14164:SF12">
    <property type="entry name" value="PERICENTRIOLAR MATERIAL 1 PROTEIN"/>
    <property type="match status" value="1"/>
</dbReference>
<evidence type="ECO:0000313" key="4">
    <source>
        <dbReference type="EMBL" id="KAG7461838.1"/>
    </source>
</evidence>
<dbReference type="Proteomes" id="UP001046870">
    <property type="component" value="Chromosome 17"/>
</dbReference>
<feature type="compositionally biased region" description="Basic and acidic residues" evidence="2">
    <location>
        <begin position="1750"/>
        <end position="1780"/>
    </location>
</feature>
<gene>
    <name evidence="4" type="ORF">MATL_G00195290</name>
</gene>
<feature type="coiled-coil region" evidence="1">
    <location>
        <begin position="306"/>
        <end position="333"/>
    </location>
</feature>
<feature type="compositionally biased region" description="Basic and acidic residues" evidence="2">
    <location>
        <begin position="1730"/>
        <end position="1741"/>
    </location>
</feature>
<feature type="compositionally biased region" description="Polar residues" evidence="2">
    <location>
        <begin position="978"/>
        <end position="1001"/>
    </location>
</feature>
<feature type="compositionally biased region" description="Acidic residues" evidence="2">
    <location>
        <begin position="1781"/>
        <end position="1791"/>
    </location>
</feature>
<dbReference type="Pfam" id="PF15717">
    <property type="entry name" value="PCM1_C"/>
    <property type="match status" value="1"/>
</dbReference>
<feature type="compositionally biased region" description="Polar residues" evidence="2">
    <location>
        <begin position="1995"/>
        <end position="2020"/>
    </location>
</feature>
<feature type="compositionally biased region" description="Basic and acidic residues" evidence="2">
    <location>
        <begin position="394"/>
        <end position="408"/>
    </location>
</feature>
<feature type="compositionally biased region" description="Basic residues" evidence="2">
    <location>
        <begin position="956"/>
        <end position="967"/>
    </location>
</feature>
<dbReference type="GO" id="GO:0034451">
    <property type="term" value="C:centriolar satellite"/>
    <property type="evidence" value="ECO:0007669"/>
    <property type="project" value="TreeGrafter"/>
</dbReference>
<sequence length="2031" mass="225877">MATGGASFDCADEQELPNWTVGNGTLDDRLNNMDWGVTQKKANRTSEKNKKKFGVAVESRLTNDISPESSPGAGRRRARTPHSFSHVKYATQMSVPEQADLERLRQRINFTDLDERSIGSDSQGRVTAANNQRQLAENKKAFLPLHVNTNKSKELAASALASEDNKKQTPGRDIFASVLSKDAFQTDWTSLLEGQGGEPGIDSSQVVSKLVQIREYIAKACCMRDDLLEKNDIPANVERLAHLIDHLKEQEKSCLRFLQKLLARENDEDDIGTIDSAVGSGSVAESTSLNIEVQSEASDATGRDLHGEAKEELENLRKQHALLKRMLQQQEQLRALQGRQAALLAMQQKAEQAIAVMDDTVITETTGSVSGISITSELNEELNDLIQRFHNQLHDSQTKTVPDNRRQAESLSLTREVSRSRSLPGPEPTAPANVQRTKLQELQDKKQTMDKILQELHTLRDHTLNNSSCQRVEPTSQRSPDQRTMLPGATAGRSAALNRVANSRAAARLDSSTSQHDTEAQNIHPAEKLRKLKEVHKRLNELRELVHYYEQTSDMMVDRVNENKDEDEETEEESIFEPMFDSEQENPEPITNIRNPQHSRNWMDMNSLTNAHSSSNRDGRLNTEHEINNRSAANLRSLNIPSAIECQYNRDHPRNEVRGNSDEEGLGDEEEAQRREAANSSASSRRSSQEEDPEFMQKVHRLRSAKEKLRHLQQLVAMVQSDDTDAATANASSVAEDDGLNQQPNNTRAAVPKSQRDVALTEKAREKFYEAKLKQQQQELRQLHNERQRLMEIKGEIQDLQWACPDLQLSGASISQRAPEKAPAATSTPAVNINGAVLNRTVEPSATSAPDNKLWSEMHRHQILREHLRQRRKQLESLMEEHQRRKVLNDTSNKRDGVKQPVSELSRDERRMDTWGVSPQPPLDQYEDSVLLDMGAGVEEEEEEVDSSSSEEFHKFSSRKHRSHSARKSRESCRKTLHLNSVNSDMRPSPRSKQQQQNVSMRRQENLRWASELSFLEEKQHWQEQISQLKKQLDFSTSICQTLMQDQQTLSYMLQSMLASPYSMMPNNIGSPQVHLIMHQLNHCYTQLAWQQNNVQRLKQVLNELQRQQQSQPTQQSANHDSSACTTSSSVFPSFSLPTFLNTMNMPGPGSFSPLSSGFNFNPAFPPAAGELHQNPAAQAPTEPQLEERSAAVKPECMGFPQPFESSAVSAADKWTQKTGEGAKHQSAGWLDHSHNGKADQLPSGLTDKGASGQKSSTQQPPRSLGSRRFDEESVESLSSMPDPLDPTTVTKTFRSRKASAQASLASRDKTPKSKNKRKRSKGHGKKAGLESDNVSSDYGKDKGSQARQTERPERILEKLTQEKLDSKLKISKPNDLSSAYAWRTPFLSNRIACTEVQDTSSDFSLFEALRETIYSEVATLISQNESRPHFLIELFHELQLLNTDYLRQRALFALQDIVTRHLTEKDTGEEQPISLSSAAWAASNSELTPSESLATSDADVSDKNIGSGLHLSKKGNDGDSIDNDSTLSTSSNLDPFASDDLGNTVIHLDKALARIREYERMKCNENVANASATDPGTVAQLQGPSEGQSIIGQMFSGVHCPQIDTQQLDRQIKAIMSEVLPFLQEHMDDVCSSQLLTTIRRMVLRLTQQNDESKEFVRFFHKQLGGILQESLSKFAGRTLKECGEDLLVAISETLFNELAFFRLMQDFDNGSAALKKRGKKRAASLPVKETHNTREKNSAEDQSFSAAFHDEDKDKDDTEKEAVCDGPEMKEGRSCDASEREDEDDDDEGLPLSIRLSKAETQALTNYGSGEDENEDEELDDFEAGPVDVQTSLQASYEAACEQEEGTNEVPEETSQDTKLDQEALESCDVKSSKSESVEAVDSAEEREGCDPGAAAPAAAECRSGSVQLHGAGDALPHTACGAAAAAASPVSSLTCSPDTDSPVMVNEDEIGSGNLSQKSDEDDFVKVEDLPLQLSVLCKEELQKRVTEEQENNNLSSDVLNGNTDEQGGLVGNSQTLIEPETIGAQSA</sequence>
<feature type="compositionally biased region" description="Acidic residues" evidence="2">
    <location>
        <begin position="1812"/>
        <end position="1825"/>
    </location>
</feature>